<dbReference type="GO" id="GO:0009432">
    <property type="term" value="P:SOS response"/>
    <property type="evidence" value="ECO:0007669"/>
    <property type="project" value="TreeGrafter"/>
</dbReference>
<keyword evidence="5" id="KW-1185">Reference proteome</keyword>
<organism evidence="4 5">
    <name type="scientific">Marinobacter santoriniensis NKSG1</name>
    <dbReference type="NCBI Taxonomy" id="1288826"/>
    <lineage>
        <taxon>Bacteria</taxon>
        <taxon>Pseudomonadati</taxon>
        <taxon>Pseudomonadota</taxon>
        <taxon>Gammaproteobacteria</taxon>
        <taxon>Pseudomonadales</taxon>
        <taxon>Marinobacteraceae</taxon>
        <taxon>Marinobacter</taxon>
    </lineage>
</organism>
<dbReference type="NCBIfam" id="TIGR02291">
    <property type="entry name" value="rimK_rel_E_lig"/>
    <property type="match status" value="1"/>
</dbReference>
<dbReference type="GO" id="GO:0005524">
    <property type="term" value="F:ATP binding"/>
    <property type="evidence" value="ECO:0007669"/>
    <property type="project" value="UniProtKB-UniRule"/>
</dbReference>
<dbReference type="PANTHER" id="PTHR21621:SF0">
    <property type="entry name" value="BETA-CITRYLGLUTAMATE SYNTHASE B-RELATED"/>
    <property type="match status" value="1"/>
</dbReference>
<evidence type="ECO:0000259" key="3">
    <source>
        <dbReference type="PROSITE" id="PS50975"/>
    </source>
</evidence>
<protein>
    <recommendedName>
        <fullName evidence="3">ATP-grasp domain-containing protein</fullName>
    </recommendedName>
</protein>
<dbReference type="Gene3D" id="3.30.470.20">
    <property type="entry name" value="ATP-grasp fold, B domain"/>
    <property type="match status" value="1"/>
</dbReference>
<comment type="caution">
    <text evidence="4">The sequence shown here is derived from an EMBL/GenBank/DDBJ whole genome shotgun (WGS) entry which is preliminary data.</text>
</comment>
<accession>M7D8D3</accession>
<dbReference type="GO" id="GO:0046872">
    <property type="term" value="F:metal ion binding"/>
    <property type="evidence" value="ECO:0007669"/>
    <property type="project" value="InterPro"/>
</dbReference>
<keyword evidence="2" id="KW-0067">ATP-binding</keyword>
<sequence length="316" mass="34454">MGWISPRALNRLGMLNMNRRNVDYIARYNERASYPLVDNKLKTKLVVAEYGVKTPRLLQVVRHQHEISHFREMAEDLAGFAIKPAKGSGGKGITVITGRDGDEYIKGSGVRVNAGYLERHLTNILAGLYSLAGTPDVAIVESLVQSEPGLARYSHQGVPDIRIVVFRGYPVMAMLRVATTASDGKANLHQGAIGVGLDLGSGRSLNAVQFNRPALLHPDTGLALESIQISDWDLMLEMAARCYEATGLGYMGVDLVVDANEGPLLLELNARPGLAIQMANGQGLLPRLKTIEKLKRPHFTPQERAEFAMATFAARA</sequence>
<dbReference type="GO" id="GO:0005737">
    <property type="term" value="C:cytoplasm"/>
    <property type="evidence" value="ECO:0007669"/>
    <property type="project" value="TreeGrafter"/>
</dbReference>
<dbReference type="PROSITE" id="PS50975">
    <property type="entry name" value="ATP_GRASP"/>
    <property type="match status" value="1"/>
</dbReference>
<dbReference type="InterPro" id="IPR039523">
    <property type="entry name" value="RimK-rel_E_lig_ATP-grasp"/>
</dbReference>
<evidence type="ECO:0000256" key="1">
    <source>
        <dbReference type="ARBA" id="ARBA00023211"/>
    </source>
</evidence>
<gene>
    <name evidence="4" type="ORF">MSNKSG1_02926</name>
</gene>
<dbReference type="EMBL" id="APAT01000008">
    <property type="protein sequence ID" value="EMP56978.1"/>
    <property type="molecule type" value="Genomic_DNA"/>
</dbReference>
<keyword evidence="1" id="KW-0464">Manganese</keyword>
<keyword evidence="2" id="KW-0547">Nucleotide-binding</keyword>
<dbReference type="STRING" id="1288826.MSNKSG1_02926"/>
<evidence type="ECO:0000256" key="2">
    <source>
        <dbReference type="PROSITE-ProRule" id="PRU00409"/>
    </source>
</evidence>
<dbReference type="PATRIC" id="fig|1288826.3.peg.561"/>
<feature type="domain" description="ATP-grasp" evidence="3">
    <location>
        <begin position="44"/>
        <end position="295"/>
    </location>
</feature>
<name>M7D8D3_9GAMM</name>
<proteinExistence type="predicted"/>
<dbReference type="AlphaFoldDB" id="M7D8D3"/>
<dbReference type="PANTHER" id="PTHR21621">
    <property type="entry name" value="RIBOSOMAL PROTEIN S6 MODIFICATION PROTEIN"/>
    <property type="match status" value="1"/>
</dbReference>
<dbReference type="RefSeq" id="WP_008937743.1">
    <property type="nucleotide sequence ID" value="NZ_APAT01000008.1"/>
</dbReference>
<dbReference type="InterPro" id="IPR011758">
    <property type="entry name" value="RimK-rel_E_lig"/>
</dbReference>
<dbReference type="GO" id="GO:0018169">
    <property type="term" value="F:ribosomal S6-glutamic acid ligase activity"/>
    <property type="evidence" value="ECO:0007669"/>
    <property type="project" value="TreeGrafter"/>
</dbReference>
<dbReference type="OrthoDB" id="336227at2"/>
<dbReference type="Pfam" id="PF14397">
    <property type="entry name" value="ATPgrasp_ST"/>
    <property type="match status" value="1"/>
</dbReference>
<evidence type="ECO:0000313" key="5">
    <source>
        <dbReference type="Proteomes" id="UP000011960"/>
    </source>
</evidence>
<dbReference type="InterPro" id="IPR011761">
    <property type="entry name" value="ATP-grasp"/>
</dbReference>
<reference evidence="4 5" key="1">
    <citation type="journal article" date="2013" name="Genome Announc.">
        <title>Genome Sequence of Hydrothermal Arsenic-Respiring Bacterium Marinobacter santoriniensis NKSG1T.</title>
        <authorList>
            <person name="Handley K.M."/>
            <person name="Upton M."/>
            <person name="Beatson S.A."/>
            <person name="Hery M."/>
            <person name="Lloyd J.R."/>
        </authorList>
    </citation>
    <scope>NUCLEOTIDE SEQUENCE [LARGE SCALE GENOMIC DNA]</scope>
    <source>
        <strain evidence="4 5">NKSG1</strain>
    </source>
</reference>
<evidence type="ECO:0000313" key="4">
    <source>
        <dbReference type="EMBL" id="EMP56978.1"/>
    </source>
</evidence>
<dbReference type="Proteomes" id="UP000011960">
    <property type="component" value="Unassembled WGS sequence"/>
</dbReference>
<dbReference type="SUPFAM" id="SSF56059">
    <property type="entry name" value="Glutathione synthetase ATP-binding domain-like"/>
    <property type="match status" value="1"/>
</dbReference>
<dbReference type="eggNOG" id="COG0189">
    <property type="taxonomic scope" value="Bacteria"/>
</dbReference>